<dbReference type="EMBL" id="CP096568">
    <property type="protein sequence ID" value="UPU46952.1"/>
    <property type="molecule type" value="Genomic_DNA"/>
</dbReference>
<accession>A0AB38RNM9</accession>
<reference evidence="3" key="1">
    <citation type="journal article" date="2022" name="Environ. Microbiol.">
        <title>Functional analysis, diversity, and distribution of carbendazim hydrolases MheI and CbmA, responsible for the initial step in carbendazim degradation.</title>
        <authorList>
            <person name="Zhang M."/>
            <person name="Bai X."/>
            <person name="Li Q."/>
            <person name="Zhang L."/>
            <person name="Zhu Q."/>
            <person name="Gao S."/>
            <person name="Ke Z."/>
            <person name="Jiang M."/>
            <person name="Hu J."/>
            <person name="Qiu J."/>
            <person name="Hong Q."/>
        </authorList>
    </citation>
    <scope>NUCLEOTIDE SEQUENCE [LARGE SCALE GENOMIC DNA]</scope>
    <source>
        <strain evidence="3">djl-6</strain>
    </source>
</reference>
<evidence type="ECO:0000256" key="1">
    <source>
        <dbReference type="SAM" id="Phobius"/>
    </source>
</evidence>
<name>A0AB38RNM9_RHOSG</name>
<gene>
    <name evidence="2" type="ORF">M0639_34570</name>
</gene>
<keyword evidence="1" id="KW-1133">Transmembrane helix</keyword>
<evidence type="ECO:0000313" key="2">
    <source>
        <dbReference type="EMBL" id="UPU46952.1"/>
    </source>
</evidence>
<dbReference type="Proteomes" id="UP000831484">
    <property type="component" value="Plasmid pdjl-6-5"/>
</dbReference>
<organism evidence="2 3">
    <name type="scientific">Rhodococcus qingshengii JCM 15477</name>
    <dbReference type="NCBI Taxonomy" id="1303681"/>
    <lineage>
        <taxon>Bacteria</taxon>
        <taxon>Bacillati</taxon>
        <taxon>Actinomycetota</taxon>
        <taxon>Actinomycetes</taxon>
        <taxon>Mycobacteriales</taxon>
        <taxon>Nocardiaceae</taxon>
        <taxon>Rhodococcus</taxon>
        <taxon>Rhodococcus erythropolis group</taxon>
    </lineage>
</organism>
<keyword evidence="2" id="KW-0614">Plasmid</keyword>
<keyword evidence="3" id="KW-1185">Reference proteome</keyword>
<sequence>MKPIAKFSALFLWPVLLIAVTGIAGSLAHSVGTATLVSAIVAGGAAACLIRLQRWRAVSTRALKATRVQREQRAYRDRNGVRYT</sequence>
<evidence type="ECO:0008006" key="4">
    <source>
        <dbReference type="Google" id="ProtNLM"/>
    </source>
</evidence>
<evidence type="ECO:0000313" key="3">
    <source>
        <dbReference type="Proteomes" id="UP000831484"/>
    </source>
</evidence>
<geneLocation type="plasmid" evidence="2 3">
    <name>pdjl-6-5</name>
</geneLocation>
<dbReference type="RefSeq" id="WP_064074570.1">
    <property type="nucleotide sequence ID" value="NZ_CP096568.1"/>
</dbReference>
<proteinExistence type="predicted"/>
<feature type="transmembrane region" description="Helical" evidence="1">
    <location>
        <begin position="34"/>
        <end position="52"/>
    </location>
</feature>
<protein>
    <recommendedName>
        <fullName evidence="4">Transmembrane protein</fullName>
    </recommendedName>
</protein>
<keyword evidence="1" id="KW-0812">Transmembrane</keyword>
<dbReference type="AlphaFoldDB" id="A0AB38RNM9"/>
<keyword evidence="1" id="KW-0472">Membrane</keyword>